<dbReference type="InterPro" id="IPR000212">
    <property type="entry name" value="DNA_helicase_UvrD/REP"/>
</dbReference>
<evidence type="ECO:0000313" key="14">
    <source>
        <dbReference type="EMBL" id="MBB6050006.1"/>
    </source>
</evidence>
<feature type="region of interest" description="Disordered" evidence="11">
    <location>
        <begin position="704"/>
        <end position="723"/>
    </location>
</feature>
<dbReference type="GO" id="GO:0000725">
    <property type="term" value="P:recombinational repair"/>
    <property type="evidence" value="ECO:0007669"/>
    <property type="project" value="TreeGrafter"/>
</dbReference>
<evidence type="ECO:0000256" key="4">
    <source>
        <dbReference type="ARBA" id="ARBA00022806"/>
    </source>
</evidence>
<dbReference type="RefSeq" id="WP_184194138.1">
    <property type="nucleotide sequence ID" value="NZ_JACHGW010000002.1"/>
</dbReference>
<dbReference type="GO" id="GO:0005829">
    <property type="term" value="C:cytosol"/>
    <property type="evidence" value="ECO:0007669"/>
    <property type="project" value="TreeGrafter"/>
</dbReference>
<evidence type="ECO:0000256" key="7">
    <source>
        <dbReference type="ARBA" id="ARBA00034617"/>
    </source>
</evidence>
<feature type="region of interest" description="Disordered" evidence="11">
    <location>
        <begin position="900"/>
        <end position="930"/>
    </location>
</feature>
<feature type="domain" description="UvrD-like helicase ATP-binding" evidence="12">
    <location>
        <begin position="186"/>
        <end position="475"/>
    </location>
</feature>
<dbReference type="InterPro" id="IPR014017">
    <property type="entry name" value="DNA_helicase_UvrD-like_C"/>
</dbReference>
<dbReference type="InterPro" id="IPR010359">
    <property type="entry name" value="IrrE_HExxH"/>
</dbReference>
<evidence type="ECO:0000256" key="10">
    <source>
        <dbReference type="PROSITE-ProRule" id="PRU00560"/>
    </source>
</evidence>
<dbReference type="GO" id="GO:0043138">
    <property type="term" value="F:3'-5' DNA helicase activity"/>
    <property type="evidence" value="ECO:0007669"/>
    <property type="project" value="UniProtKB-EC"/>
</dbReference>
<reference evidence="14 15" key="1">
    <citation type="submission" date="2020-08" db="EMBL/GenBank/DDBJ databases">
        <title>Genomic Encyclopedia of Type Strains, Phase IV (KMG-IV): sequencing the most valuable type-strain genomes for metagenomic binning, comparative biology and taxonomic classification.</title>
        <authorList>
            <person name="Goeker M."/>
        </authorList>
    </citation>
    <scope>NUCLEOTIDE SEQUENCE [LARGE SCALE GENOMIC DNA]</scope>
    <source>
        <strain evidence="14 15">DSM 23562</strain>
    </source>
</reference>
<name>A0A7W9SNT5_ARMRO</name>
<comment type="similarity">
    <text evidence="1">Belongs to the helicase family. UvrD subfamily.</text>
</comment>
<dbReference type="PROSITE" id="PS51198">
    <property type="entry name" value="UVRD_HELICASE_ATP_BIND"/>
    <property type="match status" value="1"/>
</dbReference>
<evidence type="ECO:0000256" key="1">
    <source>
        <dbReference type="ARBA" id="ARBA00009922"/>
    </source>
</evidence>
<dbReference type="PROSITE" id="PS51217">
    <property type="entry name" value="UVRD_HELICASE_CTER"/>
    <property type="match status" value="1"/>
</dbReference>
<keyword evidence="15" id="KW-1185">Reference proteome</keyword>
<feature type="binding site" evidence="10">
    <location>
        <begin position="207"/>
        <end position="214"/>
    </location>
    <ligand>
        <name>ATP</name>
        <dbReference type="ChEBI" id="CHEBI:30616"/>
    </ligand>
</feature>
<keyword evidence="6" id="KW-0413">Isomerase</keyword>
<dbReference type="GO" id="GO:0016787">
    <property type="term" value="F:hydrolase activity"/>
    <property type="evidence" value="ECO:0007669"/>
    <property type="project" value="UniProtKB-UniRule"/>
</dbReference>
<dbReference type="InterPro" id="IPR027417">
    <property type="entry name" value="P-loop_NTPase"/>
</dbReference>
<dbReference type="PANTHER" id="PTHR11070:SF59">
    <property type="entry name" value="DNA 3'-5' HELICASE"/>
    <property type="match status" value="1"/>
</dbReference>
<evidence type="ECO:0000256" key="3">
    <source>
        <dbReference type="ARBA" id="ARBA00022801"/>
    </source>
</evidence>
<keyword evidence="4 10" id="KW-0347">Helicase</keyword>
<dbReference type="Gene3D" id="1.10.10.160">
    <property type="match status" value="1"/>
</dbReference>
<dbReference type="Pfam" id="PF13361">
    <property type="entry name" value="UvrD_C"/>
    <property type="match status" value="1"/>
</dbReference>
<gene>
    <name evidence="14" type="ORF">HNQ39_001797</name>
</gene>
<comment type="catalytic activity">
    <reaction evidence="7">
        <text>Couples ATP hydrolysis with the unwinding of duplex DNA by translocating in the 3'-5' direction.</text>
        <dbReference type="EC" id="5.6.2.4"/>
    </reaction>
</comment>
<dbReference type="EMBL" id="JACHGW010000002">
    <property type="protein sequence ID" value="MBB6050006.1"/>
    <property type="molecule type" value="Genomic_DNA"/>
</dbReference>
<dbReference type="EC" id="5.6.2.4" evidence="8"/>
<dbReference type="PANTHER" id="PTHR11070">
    <property type="entry name" value="UVRD / RECB / PCRA DNA HELICASE FAMILY MEMBER"/>
    <property type="match status" value="1"/>
</dbReference>
<evidence type="ECO:0000256" key="2">
    <source>
        <dbReference type="ARBA" id="ARBA00022741"/>
    </source>
</evidence>
<feature type="domain" description="UvrD-like helicase C-terminal" evidence="13">
    <location>
        <begin position="472"/>
        <end position="741"/>
    </location>
</feature>
<dbReference type="GO" id="GO:0003677">
    <property type="term" value="F:DNA binding"/>
    <property type="evidence" value="ECO:0007669"/>
    <property type="project" value="InterPro"/>
</dbReference>
<dbReference type="CDD" id="cd17932">
    <property type="entry name" value="DEXQc_UvrD"/>
    <property type="match status" value="1"/>
</dbReference>
<comment type="caution">
    <text evidence="14">The sequence shown here is derived from an EMBL/GenBank/DDBJ whole genome shotgun (WGS) entry which is preliminary data.</text>
</comment>
<dbReference type="InterPro" id="IPR014016">
    <property type="entry name" value="UvrD-like_ATP-bd"/>
</dbReference>
<evidence type="ECO:0000256" key="11">
    <source>
        <dbReference type="SAM" id="MobiDB-lite"/>
    </source>
</evidence>
<dbReference type="SUPFAM" id="SSF52540">
    <property type="entry name" value="P-loop containing nucleoside triphosphate hydrolases"/>
    <property type="match status" value="1"/>
</dbReference>
<evidence type="ECO:0000256" key="9">
    <source>
        <dbReference type="ARBA" id="ARBA00048988"/>
    </source>
</evidence>
<dbReference type="Gene3D" id="3.40.50.300">
    <property type="entry name" value="P-loop containing nucleotide triphosphate hydrolases"/>
    <property type="match status" value="3"/>
</dbReference>
<keyword evidence="5 10" id="KW-0067">ATP-binding</keyword>
<evidence type="ECO:0000313" key="15">
    <source>
        <dbReference type="Proteomes" id="UP000520814"/>
    </source>
</evidence>
<dbReference type="Gene3D" id="1.10.486.10">
    <property type="entry name" value="PCRA, domain 4"/>
    <property type="match status" value="1"/>
</dbReference>
<dbReference type="Pfam" id="PF06114">
    <property type="entry name" value="Peptidase_M78"/>
    <property type="match status" value="1"/>
</dbReference>
<comment type="catalytic activity">
    <reaction evidence="9">
        <text>ATP + H2O = ADP + phosphate + H(+)</text>
        <dbReference type="Rhea" id="RHEA:13065"/>
        <dbReference type="ChEBI" id="CHEBI:15377"/>
        <dbReference type="ChEBI" id="CHEBI:15378"/>
        <dbReference type="ChEBI" id="CHEBI:30616"/>
        <dbReference type="ChEBI" id="CHEBI:43474"/>
        <dbReference type="ChEBI" id="CHEBI:456216"/>
        <dbReference type="EC" id="5.6.2.4"/>
    </reaction>
</comment>
<sequence>MTSDWSRARAHARTDREALPPSLDADALLEAAFAAAGLAVKPRPPRDPLLFTAHAVLDVEAAAVWVRDNASPQDRRLILAHELGHLKLHHSPEECRCDEGDLAETPESAGHGYGPRQRRETEANVYAREFLLPAPEAQRLFQEEKLDAAQLAEKVGLPLATVIAQLTAPLVLPTLEKTPVEKSLAAGLDESQEAAAKADYGPLLVGAGPGTGKTRTLTARVLFLVREKHVRPENILALTFSRKAAEEMRERIASEDETIAARAAITTFHSYGLDLLRRHWKLAGLPPRPLMLTEAEAFALLERRIASLELGPLRYLHDPAYPLPEALRAIAKVKESGITPEELASRAEASSDELWADIARLYAAYEGLLREHGALDFADLVVRPLRLLESYSDVLAGERAKWRQVLVDEYQDINRSGARLVQLLTGPDGTALWAVGDLRQAIYAFRGASPANVARFADDFPGGRRMDLAVNYRSRPGLVSLFGQASGEGAEVWEPRREGLASTTLAIASHDAAQAEGMASAMQAYVADGYTWKELAVLCRTRSQARNLKKALVARGVPVGPGPDEGGLLTRPDIRKLLARLDEHPETALDAYDTLIEMLYGAEGLARTLAEPEAVTSLLMLALNFREREAILRLGETRPLRAFLEHLRRLTRLGTAPSAPANESEDAVRLLTVHGAKGLEFPVVFVPNLAVGRFPPRPMPGLLTPLPDDAEDETEAKEEPGAVASDEEARLFFVALTRARDHLVLSRAVKHGRMSARPSPLLDCLDDINGVETVFWRSSDTWEEPPVRELPETRPEVKAPDAELYLRCPKRYELQVIQEKPTENPSPYESFKRTVLAALSSPKPSEALPLLWREHGPAESEPSYALYDKLAREIVAKSAPACPPGQRPLMALPLENGTILVRPDDYSDTSRQAERRTLRKPPAPDAEKADPDIRLSLLQETFGPDQVFVRFLQDGRRLPVADRPRIRERHLDDYDRALRGIALKNFPAAPTERDECPSCPYFFSCPRDGGGEG</sequence>
<evidence type="ECO:0000259" key="12">
    <source>
        <dbReference type="PROSITE" id="PS51198"/>
    </source>
</evidence>
<dbReference type="GO" id="GO:0033202">
    <property type="term" value="C:DNA helicase complex"/>
    <property type="evidence" value="ECO:0007669"/>
    <property type="project" value="TreeGrafter"/>
</dbReference>
<dbReference type="Proteomes" id="UP000520814">
    <property type="component" value="Unassembled WGS sequence"/>
</dbReference>
<keyword evidence="3 10" id="KW-0378">Hydrolase</keyword>
<dbReference type="GO" id="GO:0005524">
    <property type="term" value="F:ATP binding"/>
    <property type="evidence" value="ECO:0007669"/>
    <property type="project" value="UniProtKB-UniRule"/>
</dbReference>
<organism evidence="14 15">
    <name type="scientific">Armatimonas rosea</name>
    <dbReference type="NCBI Taxonomy" id="685828"/>
    <lineage>
        <taxon>Bacteria</taxon>
        <taxon>Bacillati</taxon>
        <taxon>Armatimonadota</taxon>
        <taxon>Armatimonadia</taxon>
        <taxon>Armatimonadales</taxon>
        <taxon>Armatimonadaceae</taxon>
        <taxon>Armatimonas</taxon>
    </lineage>
</organism>
<protein>
    <recommendedName>
        <fullName evidence="8">DNA 3'-5' helicase</fullName>
        <ecNumber evidence="8">5.6.2.4</ecNumber>
    </recommendedName>
</protein>
<dbReference type="Pfam" id="PF00580">
    <property type="entry name" value="UvrD-helicase"/>
    <property type="match status" value="1"/>
</dbReference>
<evidence type="ECO:0000256" key="6">
    <source>
        <dbReference type="ARBA" id="ARBA00023235"/>
    </source>
</evidence>
<evidence type="ECO:0000256" key="5">
    <source>
        <dbReference type="ARBA" id="ARBA00022840"/>
    </source>
</evidence>
<dbReference type="Gene3D" id="1.10.10.2910">
    <property type="match status" value="1"/>
</dbReference>
<evidence type="ECO:0000259" key="13">
    <source>
        <dbReference type="PROSITE" id="PS51217"/>
    </source>
</evidence>
<dbReference type="AlphaFoldDB" id="A0A7W9SNT5"/>
<dbReference type="InterPro" id="IPR013986">
    <property type="entry name" value="DExx_box_DNA_helicase_dom_sf"/>
</dbReference>
<proteinExistence type="inferred from homology"/>
<feature type="region of interest" description="Disordered" evidence="11">
    <location>
        <begin position="99"/>
        <end position="119"/>
    </location>
</feature>
<keyword evidence="2 10" id="KW-0547">Nucleotide-binding</keyword>
<evidence type="ECO:0000256" key="8">
    <source>
        <dbReference type="ARBA" id="ARBA00034808"/>
    </source>
</evidence>
<accession>A0A7W9SNT5</accession>